<dbReference type="PANTHER" id="PTHR12250">
    <property type="entry name" value="PHOSPHATIDYLINOSITOL GLYCAN, CLASS N"/>
    <property type="match status" value="1"/>
</dbReference>
<dbReference type="Proteomes" id="UP000299102">
    <property type="component" value="Unassembled WGS sequence"/>
</dbReference>
<accession>A0A4C1ZV68</accession>
<dbReference type="InterPro" id="IPR017850">
    <property type="entry name" value="Alkaline_phosphatase_core_sf"/>
</dbReference>
<keyword evidence="3" id="KW-1185">Reference proteome</keyword>
<organism evidence="2 3">
    <name type="scientific">Eumeta variegata</name>
    <name type="common">Bagworm moth</name>
    <name type="synonym">Eumeta japonica</name>
    <dbReference type="NCBI Taxonomy" id="151549"/>
    <lineage>
        <taxon>Eukaryota</taxon>
        <taxon>Metazoa</taxon>
        <taxon>Ecdysozoa</taxon>
        <taxon>Arthropoda</taxon>
        <taxon>Hexapoda</taxon>
        <taxon>Insecta</taxon>
        <taxon>Pterygota</taxon>
        <taxon>Neoptera</taxon>
        <taxon>Endopterygota</taxon>
        <taxon>Lepidoptera</taxon>
        <taxon>Glossata</taxon>
        <taxon>Ditrysia</taxon>
        <taxon>Tineoidea</taxon>
        <taxon>Psychidae</taxon>
        <taxon>Oiketicinae</taxon>
        <taxon>Eumeta</taxon>
    </lineage>
</organism>
<dbReference type="GO" id="GO:0005789">
    <property type="term" value="C:endoplasmic reticulum membrane"/>
    <property type="evidence" value="ECO:0007669"/>
    <property type="project" value="UniProtKB-SubCell"/>
</dbReference>
<dbReference type="EC" id="2.-.-.-" evidence="1"/>
<sequence>MSRSIAQNRGLWGISNTRVPTESRPGHVAIIAGFYEDPSAIMKGWKENPVDFDSVFNQTVFTWCWGTYDIVEIFTRGSHGTGDDHETQTPYVLWGAGIKTKLDQPTKFNDLVFDLPYEKRHDINQADLAPLMSTILSIPVPVNSVYESASVRPVRYPIFTILMWSSSYVVTSHTLSPVSKSSAGPLPSVISLPLPSPYFPPPTDIPFLPKRSGKVPINLLDMALGNKAKAVYSNSRQLASQYNKKRLDIETTALPMLYKSFEPLDKTKYDEIIDHTERLLNEHKFEKLVSFEGEDIIGIENGTYIGIESMIRMEIENAIGIEPTV</sequence>
<keyword evidence="1 2" id="KW-0808">Transferase</keyword>
<name>A0A4C1ZV68_EUMVA</name>
<dbReference type="PANTHER" id="PTHR12250:SF0">
    <property type="entry name" value="GPI ETHANOLAMINE PHOSPHATE TRANSFERASE 1"/>
    <property type="match status" value="1"/>
</dbReference>
<dbReference type="OrthoDB" id="2748310at2759"/>
<dbReference type="STRING" id="151549.A0A4C1ZV68"/>
<comment type="function">
    <text evidence="1">Ethanolamine phosphate transferase involved in glycosylphosphatidylinositol-anchor biosynthesis. Transfers ethanolamine phosphate to the first alpha-1,4-linked mannose of the glycosylphosphatidylinositol precursor of GPI-anchor.</text>
</comment>
<comment type="similarity">
    <text evidence="1">Belongs to the PIGG/PIGN/PIGO family. PIGN subfamily.</text>
</comment>
<dbReference type="UniPathway" id="UPA00196"/>
<comment type="pathway">
    <text evidence="1">Glycolipid biosynthesis; glycosylphosphatidylinositol-anchor biosynthesis.</text>
</comment>
<evidence type="ECO:0000313" key="3">
    <source>
        <dbReference type="Proteomes" id="UP000299102"/>
    </source>
</evidence>
<reference evidence="2 3" key="1">
    <citation type="journal article" date="2019" name="Commun. Biol.">
        <title>The bagworm genome reveals a unique fibroin gene that provides high tensile strength.</title>
        <authorList>
            <person name="Kono N."/>
            <person name="Nakamura H."/>
            <person name="Ohtoshi R."/>
            <person name="Tomita M."/>
            <person name="Numata K."/>
            <person name="Arakawa K."/>
        </authorList>
    </citation>
    <scope>NUCLEOTIDE SEQUENCE [LARGE SCALE GENOMIC DNA]</scope>
</reference>
<dbReference type="AlphaFoldDB" id="A0A4C1ZV68"/>
<proteinExistence type="inferred from homology"/>
<evidence type="ECO:0000256" key="1">
    <source>
        <dbReference type="RuleBase" id="RU367138"/>
    </source>
</evidence>
<keyword evidence="1" id="KW-0337">GPI-anchor biosynthesis</keyword>
<gene>
    <name evidence="2" type="primary">PIGN</name>
    <name evidence="2" type="ORF">EVAR_63776_1</name>
</gene>
<dbReference type="EMBL" id="BGZK01002305">
    <property type="protein sequence ID" value="GBP92751.1"/>
    <property type="molecule type" value="Genomic_DNA"/>
</dbReference>
<dbReference type="Gene3D" id="3.40.720.10">
    <property type="entry name" value="Alkaline Phosphatase, subunit A"/>
    <property type="match status" value="1"/>
</dbReference>
<keyword evidence="1" id="KW-0256">Endoplasmic reticulum</keyword>
<dbReference type="InterPro" id="IPR007070">
    <property type="entry name" value="GPI_EtnP_transferase_1"/>
</dbReference>
<dbReference type="GO" id="GO:0051377">
    <property type="term" value="F:mannose-ethanolamine phosphotransferase activity"/>
    <property type="evidence" value="ECO:0007669"/>
    <property type="project" value="UniProtKB-UniRule"/>
</dbReference>
<comment type="caution">
    <text evidence="2">The sequence shown here is derived from an EMBL/GenBank/DDBJ whole genome shotgun (WGS) entry which is preliminary data.</text>
</comment>
<protein>
    <recommendedName>
        <fullName evidence="1">GPI ethanolamine phosphate transferase 1</fullName>
        <ecNumber evidence="1">2.-.-.-</ecNumber>
    </recommendedName>
</protein>
<comment type="subcellular location">
    <subcellularLocation>
        <location evidence="1">Endoplasmic reticulum membrane</location>
        <topology evidence="1">Multi-pass membrane protein</topology>
    </subcellularLocation>
</comment>
<evidence type="ECO:0000313" key="2">
    <source>
        <dbReference type="EMBL" id="GBP92751.1"/>
    </source>
</evidence>
<dbReference type="GO" id="GO:0006506">
    <property type="term" value="P:GPI anchor biosynthetic process"/>
    <property type="evidence" value="ECO:0007669"/>
    <property type="project" value="UniProtKB-UniPathway"/>
</dbReference>